<name>A0ABQ8S3R7_PERAM</name>
<dbReference type="Proteomes" id="UP001148838">
    <property type="component" value="Unassembled WGS sequence"/>
</dbReference>
<keyword evidence="1" id="KW-0472">Membrane</keyword>
<organism evidence="2 3">
    <name type="scientific">Periplaneta americana</name>
    <name type="common">American cockroach</name>
    <name type="synonym">Blatta americana</name>
    <dbReference type="NCBI Taxonomy" id="6978"/>
    <lineage>
        <taxon>Eukaryota</taxon>
        <taxon>Metazoa</taxon>
        <taxon>Ecdysozoa</taxon>
        <taxon>Arthropoda</taxon>
        <taxon>Hexapoda</taxon>
        <taxon>Insecta</taxon>
        <taxon>Pterygota</taxon>
        <taxon>Neoptera</taxon>
        <taxon>Polyneoptera</taxon>
        <taxon>Dictyoptera</taxon>
        <taxon>Blattodea</taxon>
        <taxon>Blattoidea</taxon>
        <taxon>Blattidae</taxon>
        <taxon>Blattinae</taxon>
        <taxon>Periplaneta</taxon>
    </lineage>
</organism>
<evidence type="ECO:0000256" key="1">
    <source>
        <dbReference type="SAM" id="Phobius"/>
    </source>
</evidence>
<proteinExistence type="predicted"/>
<gene>
    <name evidence="2" type="ORF">ANN_24581</name>
</gene>
<reference evidence="2 3" key="1">
    <citation type="journal article" date="2022" name="Allergy">
        <title>Genome assembly and annotation of Periplaneta americana reveal a comprehensive cockroach allergen profile.</title>
        <authorList>
            <person name="Wang L."/>
            <person name="Xiong Q."/>
            <person name="Saelim N."/>
            <person name="Wang L."/>
            <person name="Nong W."/>
            <person name="Wan A.T."/>
            <person name="Shi M."/>
            <person name="Liu X."/>
            <person name="Cao Q."/>
            <person name="Hui J.H.L."/>
            <person name="Sookrung N."/>
            <person name="Leung T.F."/>
            <person name="Tungtrongchitr A."/>
            <person name="Tsui S.K.W."/>
        </authorList>
    </citation>
    <scope>NUCLEOTIDE SEQUENCE [LARGE SCALE GENOMIC DNA]</scope>
    <source>
        <strain evidence="2">PWHHKU_190912</strain>
    </source>
</reference>
<comment type="caution">
    <text evidence="2">The sequence shown here is derived from an EMBL/GenBank/DDBJ whole genome shotgun (WGS) entry which is preliminary data.</text>
</comment>
<feature type="transmembrane region" description="Helical" evidence="1">
    <location>
        <begin position="149"/>
        <end position="171"/>
    </location>
</feature>
<protein>
    <submittedName>
        <fullName evidence="2">Uncharacterized protein</fullName>
    </submittedName>
</protein>
<dbReference type="EMBL" id="JAJSOF020000037">
    <property type="protein sequence ID" value="KAJ4428537.1"/>
    <property type="molecule type" value="Genomic_DNA"/>
</dbReference>
<evidence type="ECO:0000313" key="2">
    <source>
        <dbReference type="EMBL" id="KAJ4428537.1"/>
    </source>
</evidence>
<keyword evidence="1" id="KW-0812">Transmembrane</keyword>
<feature type="transmembrane region" description="Helical" evidence="1">
    <location>
        <begin position="124"/>
        <end position="143"/>
    </location>
</feature>
<sequence>MCLSLKKAEKQYNVVCCCDENPSPRVPNRFLIYVRSCRLNISPGYTFVHIHFEKKNSSQQILDKILYDVNKSDIPRKLPQLALSAFLKIEIITTNLTKRVLPLSKYWKNLRQYFLKKIISNIEWFYNLLKMTFFSFLFGSSSGSLVSQIALRFVCVFIKCVSMFFVCLLVFRSSVYSLVRLPVICSYGRSFTCSLVRLRIR</sequence>
<keyword evidence="1" id="KW-1133">Transmembrane helix</keyword>
<keyword evidence="3" id="KW-1185">Reference proteome</keyword>
<evidence type="ECO:0000313" key="3">
    <source>
        <dbReference type="Proteomes" id="UP001148838"/>
    </source>
</evidence>
<accession>A0ABQ8S3R7</accession>